<sequence>MRQSAVLPTTTDWYARVFGFPEGSLDDTRKFVNHEAVCPPPQPDPVSGLMIYRYMRHGCSRPIQAGAFELLSVAELRARVVDALEQIKALPHGKCLDGDITVSNVVSESRALHTLPELTGAVFQAASQFNCLEFASPSMTPENGITCYCDDRTQGPACAIAAAAGTQFRQHGTLMKNGIRGQTRDSQINTLADVEQVIRNRTGQEPPWTVENGYIDADGERLRELNAAILNDPSLREAMIAALRIGVQFDTEVTAAFDPAAPAYTVNQTFNSAVSVGYSRCSAEDWATVSSLVLCGSYEATLLTSVLTNCWRLLKQRPPRPVLLTKLGGGVFQNSTSWIQAAIEHAIQTLRPLKIAIDCRIVHFFEVEEGYDLFVRRLAV</sequence>
<organism evidence="1">
    <name type="scientific">Neobodo designis</name>
    <name type="common">Flagellated protozoan</name>
    <name type="synonym">Bodo designis</name>
    <dbReference type="NCBI Taxonomy" id="312471"/>
    <lineage>
        <taxon>Eukaryota</taxon>
        <taxon>Discoba</taxon>
        <taxon>Euglenozoa</taxon>
        <taxon>Kinetoplastea</taxon>
        <taxon>Metakinetoplastina</taxon>
        <taxon>Neobodonida</taxon>
        <taxon>Neobodo</taxon>
    </lineage>
</organism>
<dbReference type="AlphaFoldDB" id="A0A7S1LFR1"/>
<protein>
    <submittedName>
        <fullName evidence="1">Uncharacterized protein</fullName>
    </submittedName>
</protein>
<reference evidence="1" key="1">
    <citation type="submission" date="2021-01" db="EMBL/GenBank/DDBJ databases">
        <authorList>
            <person name="Corre E."/>
            <person name="Pelletier E."/>
            <person name="Niang G."/>
            <person name="Scheremetjew M."/>
            <person name="Finn R."/>
            <person name="Kale V."/>
            <person name="Holt S."/>
            <person name="Cochrane G."/>
            <person name="Meng A."/>
            <person name="Brown T."/>
            <person name="Cohen L."/>
        </authorList>
    </citation>
    <scope>NUCLEOTIDE SEQUENCE</scope>
    <source>
        <strain evidence="1">CCAP 1951/1</strain>
    </source>
</reference>
<dbReference type="EMBL" id="HBGF01011202">
    <property type="protein sequence ID" value="CAD9101435.1"/>
    <property type="molecule type" value="Transcribed_RNA"/>
</dbReference>
<name>A0A7S1LFR1_NEODS</name>
<proteinExistence type="predicted"/>
<evidence type="ECO:0000313" key="1">
    <source>
        <dbReference type="EMBL" id="CAD9101435.1"/>
    </source>
</evidence>
<dbReference type="PANTHER" id="PTHR35609:SF1">
    <property type="entry name" value="MACRO DOMAIN-CONTAINING PROTEIN"/>
    <property type="match status" value="1"/>
</dbReference>
<accession>A0A7S1LFR1</accession>
<dbReference type="PANTHER" id="PTHR35609">
    <property type="entry name" value="MACRO DOMAIN-CONTAINING PROTEIN"/>
    <property type="match status" value="1"/>
</dbReference>
<gene>
    <name evidence="1" type="ORF">NDES1114_LOCUS7442</name>
</gene>